<evidence type="ECO:0000313" key="3">
    <source>
        <dbReference type="Proteomes" id="UP000604825"/>
    </source>
</evidence>
<feature type="region of interest" description="Disordered" evidence="1">
    <location>
        <begin position="39"/>
        <end position="58"/>
    </location>
</feature>
<dbReference type="Proteomes" id="UP000604825">
    <property type="component" value="Unassembled WGS sequence"/>
</dbReference>
<dbReference type="EMBL" id="CAJGYO010000013">
    <property type="protein sequence ID" value="CAD6265319.1"/>
    <property type="molecule type" value="Genomic_DNA"/>
</dbReference>
<comment type="caution">
    <text evidence="2">The sequence shown here is derived from an EMBL/GenBank/DDBJ whole genome shotgun (WGS) entry which is preliminary data.</text>
</comment>
<evidence type="ECO:0000313" key="2">
    <source>
        <dbReference type="EMBL" id="CAD6265319.1"/>
    </source>
</evidence>
<name>A0A811R5K2_9POAL</name>
<keyword evidence="3" id="KW-1185">Reference proteome</keyword>
<organism evidence="2 3">
    <name type="scientific">Miscanthus lutarioriparius</name>
    <dbReference type="NCBI Taxonomy" id="422564"/>
    <lineage>
        <taxon>Eukaryota</taxon>
        <taxon>Viridiplantae</taxon>
        <taxon>Streptophyta</taxon>
        <taxon>Embryophyta</taxon>
        <taxon>Tracheophyta</taxon>
        <taxon>Spermatophyta</taxon>
        <taxon>Magnoliopsida</taxon>
        <taxon>Liliopsida</taxon>
        <taxon>Poales</taxon>
        <taxon>Poaceae</taxon>
        <taxon>PACMAD clade</taxon>
        <taxon>Panicoideae</taxon>
        <taxon>Andropogonodae</taxon>
        <taxon>Andropogoneae</taxon>
        <taxon>Saccharinae</taxon>
        <taxon>Miscanthus</taxon>
    </lineage>
</organism>
<feature type="region of interest" description="Disordered" evidence="1">
    <location>
        <begin position="87"/>
        <end position="114"/>
    </location>
</feature>
<sequence length="195" mass="21033">MKYQFSKESSRFARKKSSQILSNKNQIYRFLAPNNVGRKAHGSVESKRAEQPPVGRAVTEGDAAASTAFCLVPAPGAPAVGAECRLRTAQEPSRRPAAHASELRRDGGGARVEGCDGVGDGGKGGRCIFCRRAKVASRSEDWRRWMAAAWAVGVGAAPSSLFPWDVTEAHLRRAWSTAAGGVWIPGNGRWDRIEK</sequence>
<evidence type="ECO:0000256" key="1">
    <source>
        <dbReference type="SAM" id="MobiDB-lite"/>
    </source>
</evidence>
<dbReference type="AlphaFoldDB" id="A0A811R5K2"/>
<accession>A0A811R5K2</accession>
<proteinExistence type="predicted"/>
<protein>
    <submittedName>
        <fullName evidence="2">Uncharacterized protein</fullName>
    </submittedName>
</protein>
<gene>
    <name evidence="2" type="ORF">NCGR_LOCUS48624</name>
</gene>
<reference evidence="2" key="1">
    <citation type="submission" date="2020-10" db="EMBL/GenBank/DDBJ databases">
        <authorList>
            <person name="Han B."/>
            <person name="Lu T."/>
            <person name="Zhao Q."/>
            <person name="Huang X."/>
            <person name="Zhao Y."/>
        </authorList>
    </citation>
    <scope>NUCLEOTIDE SEQUENCE</scope>
</reference>